<evidence type="ECO:0000313" key="1">
    <source>
        <dbReference type="EMBL" id="QCE00164.1"/>
    </source>
</evidence>
<keyword evidence="2" id="KW-1185">Reference proteome</keyword>
<reference evidence="1 2" key="1">
    <citation type="submission" date="2019-04" db="EMBL/GenBank/DDBJ databases">
        <title>An improved genome assembly and genetic linkage map for asparagus bean, Vigna unguiculata ssp. sesquipedialis.</title>
        <authorList>
            <person name="Xia Q."/>
            <person name="Zhang R."/>
            <person name="Dong Y."/>
        </authorList>
    </citation>
    <scope>NUCLEOTIDE SEQUENCE [LARGE SCALE GENOMIC DNA]</scope>
    <source>
        <tissue evidence="1">Leaf</tissue>
    </source>
</reference>
<sequence>MGNKSLSQVVEWEAEAPTVEEGPFRLHYHRRGGEVRFALIVHFNCFNWSSLPLYAAVSI</sequence>
<proteinExistence type="predicted"/>
<dbReference type="Proteomes" id="UP000501690">
    <property type="component" value="Linkage Group LG7"/>
</dbReference>
<gene>
    <name evidence="1" type="ORF">DEO72_LG7g1451</name>
</gene>
<dbReference type="AlphaFoldDB" id="A0A4D6MHB8"/>
<name>A0A4D6MHB8_VIGUN</name>
<protein>
    <submittedName>
        <fullName evidence="1">Uncharacterized protein</fullName>
    </submittedName>
</protein>
<dbReference type="EMBL" id="CP039351">
    <property type="protein sequence ID" value="QCE00164.1"/>
    <property type="molecule type" value="Genomic_DNA"/>
</dbReference>
<organism evidence="1 2">
    <name type="scientific">Vigna unguiculata</name>
    <name type="common">Cowpea</name>
    <dbReference type="NCBI Taxonomy" id="3917"/>
    <lineage>
        <taxon>Eukaryota</taxon>
        <taxon>Viridiplantae</taxon>
        <taxon>Streptophyta</taxon>
        <taxon>Embryophyta</taxon>
        <taxon>Tracheophyta</taxon>
        <taxon>Spermatophyta</taxon>
        <taxon>Magnoliopsida</taxon>
        <taxon>eudicotyledons</taxon>
        <taxon>Gunneridae</taxon>
        <taxon>Pentapetalae</taxon>
        <taxon>rosids</taxon>
        <taxon>fabids</taxon>
        <taxon>Fabales</taxon>
        <taxon>Fabaceae</taxon>
        <taxon>Papilionoideae</taxon>
        <taxon>50 kb inversion clade</taxon>
        <taxon>NPAAA clade</taxon>
        <taxon>indigoferoid/millettioid clade</taxon>
        <taxon>Phaseoleae</taxon>
        <taxon>Vigna</taxon>
    </lineage>
</organism>
<evidence type="ECO:0000313" key="2">
    <source>
        <dbReference type="Proteomes" id="UP000501690"/>
    </source>
</evidence>
<accession>A0A4D6MHB8</accession>